<feature type="transmembrane region" description="Helical" evidence="1">
    <location>
        <begin position="12"/>
        <end position="33"/>
    </location>
</feature>
<name>A0A7Y9QW65_9BURK</name>
<sequence>MDAAKVRTHQGIAYGCFLIIAITALVGGIGALLPNLGGVFFLLVIPLMIASFFAIIIGAAETLFIVRQDSTLLRILCATVVVLALLIFDVPDQGFDVPVQGWARNYAILINVISLLYGVVVSITCFRWLSQPPLVYFKAERGTDT</sequence>
<protein>
    <submittedName>
        <fullName evidence="2">Uncharacterized protein</fullName>
    </submittedName>
</protein>
<keyword evidence="3" id="KW-1185">Reference proteome</keyword>
<evidence type="ECO:0000256" key="1">
    <source>
        <dbReference type="SAM" id="Phobius"/>
    </source>
</evidence>
<accession>A0A7Y9QW65</accession>
<keyword evidence="1" id="KW-0472">Membrane</keyword>
<feature type="transmembrane region" description="Helical" evidence="1">
    <location>
        <begin position="71"/>
        <end position="88"/>
    </location>
</feature>
<reference evidence="2 3" key="1">
    <citation type="submission" date="2020-07" db="EMBL/GenBank/DDBJ databases">
        <title>Genomic Encyclopedia of Archaeal and Bacterial Type Strains, Phase II (KMG-II): from individual species to whole genera.</title>
        <authorList>
            <person name="Goeker M."/>
        </authorList>
    </citation>
    <scope>NUCLEOTIDE SEQUENCE [LARGE SCALE GENOMIC DNA]</scope>
    <source>
        <strain evidence="2 3">DSM 21226</strain>
    </source>
</reference>
<dbReference type="EMBL" id="JACCFH010000001">
    <property type="protein sequence ID" value="NYG32572.1"/>
    <property type="molecule type" value="Genomic_DNA"/>
</dbReference>
<evidence type="ECO:0000313" key="2">
    <source>
        <dbReference type="EMBL" id="NYG32572.1"/>
    </source>
</evidence>
<gene>
    <name evidence="2" type="ORF">BDD16_001558</name>
</gene>
<keyword evidence="1" id="KW-1133">Transmembrane helix</keyword>
<dbReference type="Proteomes" id="UP000518288">
    <property type="component" value="Unassembled WGS sequence"/>
</dbReference>
<comment type="caution">
    <text evidence="2">The sequence shown here is derived from an EMBL/GenBank/DDBJ whole genome shotgun (WGS) entry which is preliminary data.</text>
</comment>
<organism evidence="2 3">
    <name type="scientific">Sphaerotilus montanus</name>
    <dbReference type="NCBI Taxonomy" id="522889"/>
    <lineage>
        <taxon>Bacteria</taxon>
        <taxon>Pseudomonadati</taxon>
        <taxon>Pseudomonadota</taxon>
        <taxon>Betaproteobacteria</taxon>
        <taxon>Burkholderiales</taxon>
        <taxon>Sphaerotilaceae</taxon>
        <taxon>Sphaerotilus</taxon>
    </lineage>
</organism>
<feature type="transmembrane region" description="Helical" evidence="1">
    <location>
        <begin position="39"/>
        <end position="59"/>
    </location>
</feature>
<dbReference type="RefSeq" id="WP_179633452.1">
    <property type="nucleotide sequence ID" value="NZ_JACCFH010000001.1"/>
</dbReference>
<evidence type="ECO:0000313" key="3">
    <source>
        <dbReference type="Proteomes" id="UP000518288"/>
    </source>
</evidence>
<keyword evidence="1" id="KW-0812">Transmembrane</keyword>
<proteinExistence type="predicted"/>
<feature type="transmembrane region" description="Helical" evidence="1">
    <location>
        <begin position="108"/>
        <end position="129"/>
    </location>
</feature>
<dbReference type="AlphaFoldDB" id="A0A7Y9QW65"/>